<dbReference type="eggNOG" id="COG3832">
    <property type="taxonomic scope" value="Bacteria"/>
</dbReference>
<dbReference type="EMBL" id="CP002691">
    <property type="protein sequence ID" value="AEE52557.1"/>
    <property type="molecule type" value="Genomic_DNA"/>
</dbReference>
<protein>
    <submittedName>
        <fullName evidence="2">Activator of HSP90 ATPase 1 family protein</fullName>
    </submittedName>
</protein>
<dbReference type="InterPro" id="IPR023393">
    <property type="entry name" value="START-like_dom_sf"/>
</dbReference>
<dbReference type="KEGG" id="hhy:Halhy_4723"/>
<evidence type="ECO:0000259" key="1">
    <source>
        <dbReference type="Pfam" id="PF19569"/>
    </source>
</evidence>
<dbReference type="InterPro" id="IPR045736">
    <property type="entry name" value="START_2"/>
</dbReference>
<reference key="2">
    <citation type="submission" date="2011-04" db="EMBL/GenBank/DDBJ databases">
        <title>Complete sequence of chromosome of Haliscomenobacter hydrossis DSM 1100.</title>
        <authorList>
            <consortium name="US DOE Joint Genome Institute (JGI-PGF)"/>
            <person name="Lucas S."/>
            <person name="Han J."/>
            <person name="Lapidus A."/>
            <person name="Bruce D."/>
            <person name="Goodwin L."/>
            <person name="Pitluck S."/>
            <person name="Peters L."/>
            <person name="Kyrpides N."/>
            <person name="Mavromatis K."/>
            <person name="Ivanova N."/>
            <person name="Ovchinnikova G."/>
            <person name="Pagani I."/>
            <person name="Daligault H."/>
            <person name="Detter J.C."/>
            <person name="Han C."/>
            <person name="Land M."/>
            <person name="Hauser L."/>
            <person name="Markowitz V."/>
            <person name="Cheng J.-F."/>
            <person name="Hugenholtz P."/>
            <person name="Woyke T."/>
            <person name="Wu D."/>
            <person name="Verbarg S."/>
            <person name="Frueling A."/>
            <person name="Brambilla E."/>
            <person name="Klenk H.-P."/>
            <person name="Eisen J.A."/>
        </authorList>
    </citation>
    <scope>NUCLEOTIDE SEQUENCE</scope>
    <source>
        <strain>DSM 1100</strain>
    </source>
</reference>
<gene>
    <name evidence="2" type="ordered locus">Halhy_4723</name>
</gene>
<organism evidence="2 3">
    <name type="scientific">Haliscomenobacter hydrossis (strain ATCC 27775 / DSM 1100 / LMG 10767 / O)</name>
    <dbReference type="NCBI Taxonomy" id="760192"/>
    <lineage>
        <taxon>Bacteria</taxon>
        <taxon>Pseudomonadati</taxon>
        <taxon>Bacteroidota</taxon>
        <taxon>Saprospiria</taxon>
        <taxon>Saprospirales</taxon>
        <taxon>Haliscomenobacteraceae</taxon>
        <taxon>Haliscomenobacter</taxon>
    </lineage>
</organism>
<feature type="domain" description="START-like" evidence="1">
    <location>
        <begin position="3"/>
        <end position="122"/>
    </location>
</feature>
<accession>F4KWS4</accession>
<evidence type="ECO:0000313" key="2">
    <source>
        <dbReference type="EMBL" id="AEE52557.1"/>
    </source>
</evidence>
<dbReference type="RefSeq" id="WP_013767095.1">
    <property type="nucleotide sequence ID" value="NC_015510.1"/>
</dbReference>
<dbReference type="HOGENOM" id="CLU_129812_0_0_10"/>
<dbReference type="OrthoDB" id="667567at2"/>
<dbReference type="Gene3D" id="3.30.530.20">
    <property type="match status" value="1"/>
</dbReference>
<sequence>MKRAQLKQEYIFRASPQILYQFLTTPSCLIRWFCDNVEIDGEVYTFFWGDSTDEATVVEDVEDEVFSLRWEGLHNDQERLEFRITEAPITGETILTLTDYCDENEVKDQKRYWDKQMSELQVASGGG</sequence>
<evidence type="ECO:0000313" key="3">
    <source>
        <dbReference type="Proteomes" id="UP000008461"/>
    </source>
</evidence>
<name>F4KWS4_HALH1</name>
<proteinExistence type="predicted"/>
<dbReference type="Proteomes" id="UP000008461">
    <property type="component" value="Chromosome"/>
</dbReference>
<dbReference type="AlphaFoldDB" id="F4KWS4"/>
<keyword evidence="3" id="KW-1185">Reference proteome</keyword>
<dbReference type="Pfam" id="PF19569">
    <property type="entry name" value="START_2"/>
    <property type="match status" value="1"/>
</dbReference>
<dbReference type="STRING" id="760192.Halhy_4723"/>
<reference evidence="2 3" key="1">
    <citation type="journal article" date="2011" name="Stand. Genomic Sci.">
        <title>Complete genome sequence of Haliscomenobacter hydrossis type strain (O).</title>
        <authorList>
            <consortium name="US DOE Joint Genome Institute (JGI-PGF)"/>
            <person name="Daligault H."/>
            <person name="Lapidus A."/>
            <person name="Zeytun A."/>
            <person name="Nolan M."/>
            <person name="Lucas S."/>
            <person name="Del Rio T.G."/>
            <person name="Tice H."/>
            <person name="Cheng J.F."/>
            <person name="Tapia R."/>
            <person name="Han C."/>
            <person name="Goodwin L."/>
            <person name="Pitluck S."/>
            <person name="Liolios K."/>
            <person name="Pagani I."/>
            <person name="Ivanova N."/>
            <person name="Huntemann M."/>
            <person name="Mavromatis K."/>
            <person name="Mikhailova N."/>
            <person name="Pati A."/>
            <person name="Chen A."/>
            <person name="Palaniappan K."/>
            <person name="Land M."/>
            <person name="Hauser L."/>
            <person name="Brambilla E.M."/>
            <person name="Rohde M."/>
            <person name="Verbarg S."/>
            <person name="Goker M."/>
            <person name="Bristow J."/>
            <person name="Eisen J.A."/>
            <person name="Markowitz V."/>
            <person name="Hugenholtz P."/>
            <person name="Kyrpides N.C."/>
            <person name="Klenk H.P."/>
            <person name="Woyke T."/>
        </authorList>
    </citation>
    <scope>NUCLEOTIDE SEQUENCE [LARGE SCALE GENOMIC DNA]</scope>
    <source>
        <strain evidence="3">ATCC 27775 / DSM 1100 / LMG 10767 / O</strain>
    </source>
</reference>
<dbReference type="SUPFAM" id="SSF55961">
    <property type="entry name" value="Bet v1-like"/>
    <property type="match status" value="1"/>
</dbReference>